<dbReference type="InterPro" id="IPR001062">
    <property type="entry name" value="Transcrpt_antiterm_NusG"/>
</dbReference>
<dbReference type="InterPro" id="IPR043425">
    <property type="entry name" value="NusG-like"/>
</dbReference>
<protein>
    <recommendedName>
        <fullName evidence="5 6">Transcription termination/antitermination protein NusG</fullName>
    </recommendedName>
</protein>
<dbReference type="AlphaFoldDB" id="A0A8D9NAW4"/>
<dbReference type="FunFam" id="2.30.30.30:FF:000002">
    <property type="entry name" value="Transcription termination/antitermination factor NusG"/>
    <property type="match status" value="1"/>
</dbReference>
<evidence type="ECO:0000256" key="3">
    <source>
        <dbReference type="ARBA" id="ARBA00023015"/>
    </source>
</evidence>
<comment type="similarity">
    <text evidence="5 7">Belongs to the NusG family.</text>
</comment>
<evidence type="ECO:0000256" key="2">
    <source>
        <dbReference type="ARBA" id="ARBA00022814"/>
    </source>
</evidence>
<dbReference type="InterPro" id="IPR005824">
    <property type="entry name" value="KOW"/>
</dbReference>
<dbReference type="SMART" id="SM00739">
    <property type="entry name" value="KOW"/>
    <property type="match status" value="1"/>
</dbReference>
<dbReference type="PROSITE" id="PS01014">
    <property type="entry name" value="NUSG"/>
    <property type="match status" value="1"/>
</dbReference>
<dbReference type="SMART" id="SM00738">
    <property type="entry name" value="NGN"/>
    <property type="match status" value="1"/>
</dbReference>
<dbReference type="InterPro" id="IPR006645">
    <property type="entry name" value="NGN-like_dom"/>
</dbReference>
<dbReference type="PANTHER" id="PTHR30265">
    <property type="entry name" value="RHO-INTERACTING TRANSCRIPTION TERMINATION FACTOR NUSG"/>
    <property type="match status" value="1"/>
</dbReference>
<dbReference type="Pfam" id="PF02357">
    <property type="entry name" value="NusG"/>
    <property type="match status" value="1"/>
</dbReference>
<dbReference type="GO" id="GO:0006353">
    <property type="term" value="P:DNA-templated transcription termination"/>
    <property type="evidence" value="ECO:0007669"/>
    <property type="project" value="UniProtKB-UniRule"/>
</dbReference>
<evidence type="ECO:0000256" key="7">
    <source>
        <dbReference type="RuleBase" id="RU000538"/>
    </source>
</evidence>
<dbReference type="EMBL" id="LN649255">
    <property type="protein sequence ID" value="CEI58716.1"/>
    <property type="molecule type" value="Genomic_DNA"/>
</dbReference>
<keyword evidence="4 5" id="KW-0804">Transcription</keyword>
<dbReference type="InterPro" id="IPR047050">
    <property type="entry name" value="NGN"/>
</dbReference>
<dbReference type="InterPro" id="IPR015869">
    <property type="entry name" value="Transcrpt_antiterm_NusG_bac_CS"/>
</dbReference>
<dbReference type="PRINTS" id="PR00338">
    <property type="entry name" value="NUSGTNSCPFCT"/>
</dbReference>
<dbReference type="Pfam" id="PF00467">
    <property type="entry name" value="KOW"/>
    <property type="match status" value="1"/>
</dbReference>
<dbReference type="CDD" id="cd06091">
    <property type="entry name" value="KOW_NusG"/>
    <property type="match status" value="1"/>
</dbReference>
<evidence type="ECO:0000256" key="4">
    <source>
        <dbReference type="ARBA" id="ARBA00023163"/>
    </source>
</evidence>
<comment type="function">
    <text evidence="5 7">Participates in transcription elongation, termination and antitermination.</text>
</comment>
<gene>
    <name evidence="5 10" type="primary">nusG</name>
    <name evidence="10" type="ORF">PAD_150</name>
</gene>
<dbReference type="SUPFAM" id="SSF82679">
    <property type="entry name" value="N-utilization substance G protein NusG, N-terminal domain"/>
    <property type="match status" value="1"/>
</dbReference>
<proteinExistence type="inferred from homology"/>
<dbReference type="PANTHER" id="PTHR30265:SF2">
    <property type="entry name" value="TRANSCRIPTION TERMINATION_ANTITERMINATION PROTEIN NUSG"/>
    <property type="match status" value="1"/>
</dbReference>
<dbReference type="InterPro" id="IPR036735">
    <property type="entry name" value="NGN_dom_sf"/>
</dbReference>
<organism evidence="10 11">
    <name type="scientific">Candidatus Portiera aleyrodidarum</name>
    <name type="common">primary endosymbiont of Bemisia tabaci</name>
    <dbReference type="NCBI Taxonomy" id="91844"/>
    <lineage>
        <taxon>Bacteria</taxon>
        <taxon>Pseudomonadati</taxon>
        <taxon>Pseudomonadota</taxon>
        <taxon>Gammaproteobacteria</taxon>
        <taxon>Candidatus Johnevansiales</taxon>
        <taxon>Candidatus Johnevansiaceae</taxon>
        <taxon>Candidatus Portiera</taxon>
    </lineage>
</organism>
<dbReference type="GO" id="GO:0032784">
    <property type="term" value="P:regulation of DNA-templated transcription elongation"/>
    <property type="evidence" value="ECO:0007669"/>
    <property type="project" value="InterPro"/>
</dbReference>
<evidence type="ECO:0000259" key="8">
    <source>
        <dbReference type="SMART" id="SM00738"/>
    </source>
</evidence>
<dbReference type="GO" id="GO:0031564">
    <property type="term" value="P:transcription antitermination"/>
    <property type="evidence" value="ECO:0007669"/>
    <property type="project" value="UniProtKB-UniRule"/>
</dbReference>
<keyword evidence="3 5" id="KW-0805">Transcription regulation</keyword>
<sequence length="178" mass="20957">MDKKLKKRLYVIHIYSGSEKKVILDLKNRIKLSRLEKYFGKMIVPSDKKIENISGKLRKIERKYYPGYILIEMELNDKTWNLVNETKRVVRFIGANAIKPEFIKKNELINILKNIKKGIENNSFNLGERVRVIEGPFTDFTGIIEEINYEKKKIQVSVLIFGRSTPVELDFHKVIKEN</sequence>
<evidence type="ECO:0000313" key="11">
    <source>
        <dbReference type="Proteomes" id="UP000032800"/>
    </source>
</evidence>
<dbReference type="SUPFAM" id="SSF50104">
    <property type="entry name" value="Translation proteins SH3-like domain"/>
    <property type="match status" value="1"/>
</dbReference>
<evidence type="ECO:0000313" key="10">
    <source>
        <dbReference type="EMBL" id="CEI58716.1"/>
    </source>
</evidence>
<dbReference type="Gene3D" id="3.30.70.940">
    <property type="entry name" value="NusG, N-terminal domain"/>
    <property type="match status" value="1"/>
</dbReference>
<keyword evidence="1 5" id="KW-0806">Transcription termination</keyword>
<keyword evidence="2 5" id="KW-0889">Transcription antitermination</keyword>
<dbReference type="Gene3D" id="2.30.30.30">
    <property type="match status" value="1"/>
</dbReference>
<accession>A0A8D9NAW4</accession>
<feature type="domain" description="NusG-like N-terminal" evidence="8">
    <location>
        <begin position="6"/>
        <end position="115"/>
    </location>
</feature>
<reference evidence="10 11" key="1">
    <citation type="journal article" date="2015" name="Genome Biol. Evol.">
        <title>Genome evolution in the primary endosymbiont of whiteflies sheds light on their divergence.</title>
        <authorList>
            <person name="Santos-Garcia D."/>
            <person name="Vargas-Chavez C."/>
            <person name="Moya A."/>
            <person name="Latorre A."/>
            <person name="Silva"/>
            <person name="F J."/>
        </authorList>
    </citation>
    <scope>NUCLEOTIDE SEQUENCE [LARGE SCALE GENOMIC DNA]</scope>
    <source>
        <strain evidence="11">AD-VLC</strain>
    </source>
</reference>
<dbReference type="CDD" id="cd09891">
    <property type="entry name" value="NGN_Bact_1"/>
    <property type="match status" value="1"/>
</dbReference>
<feature type="domain" description="KOW" evidence="9">
    <location>
        <begin position="123"/>
        <end position="150"/>
    </location>
</feature>
<dbReference type="GO" id="GO:0005829">
    <property type="term" value="C:cytosol"/>
    <property type="evidence" value="ECO:0007669"/>
    <property type="project" value="TreeGrafter"/>
</dbReference>
<evidence type="ECO:0000256" key="6">
    <source>
        <dbReference type="NCBIfam" id="TIGR00922"/>
    </source>
</evidence>
<name>A0A8D9NAW4_9GAMM</name>
<dbReference type="Proteomes" id="UP000032800">
    <property type="component" value="Chromosome I"/>
</dbReference>
<dbReference type="InterPro" id="IPR008991">
    <property type="entry name" value="Translation_prot_SH3-like_sf"/>
</dbReference>
<evidence type="ECO:0000256" key="1">
    <source>
        <dbReference type="ARBA" id="ARBA00022472"/>
    </source>
</evidence>
<dbReference type="KEGG" id="plc:PAD_150"/>
<dbReference type="HAMAP" id="MF_00948">
    <property type="entry name" value="NusG"/>
    <property type="match status" value="1"/>
</dbReference>
<dbReference type="InterPro" id="IPR014722">
    <property type="entry name" value="Rib_uL2_dom2"/>
</dbReference>
<dbReference type="NCBIfam" id="TIGR00922">
    <property type="entry name" value="nusG"/>
    <property type="match status" value="1"/>
</dbReference>
<dbReference type="GO" id="GO:0006354">
    <property type="term" value="P:DNA-templated transcription elongation"/>
    <property type="evidence" value="ECO:0007669"/>
    <property type="project" value="UniProtKB-UniRule"/>
</dbReference>
<evidence type="ECO:0000259" key="9">
    <source>
        <dbReference type="SMART" id="SM00739"/>
    </source>
</evidence>
<evidence type="ECO:0000256" key="5">
    <source>
        <dbReference type="HAMAP-Rule" id="MF_00948"/>
    </source>
</evidence>